<evidence type="ECO:0000313" key="5">
    <source>
        <dbReference type="Proteomes" id="UP000201519"/>
    </source>
</evidence>
<reference evidence="2 5" key="2">
    <citation type="journal article" date="2011" name="Virol. J.">
        <title>Breaking the 1000-gene barrier for Mimivirus using ultra-deep genome and transcriptome sequencing.</title>
        <authorList>
            <person name="Legendre M."/>
            <person name="Santini S."/>
            <person name="Rico A."/>
            <person name="Abergel C."/>
            <person name="Claverie J.M."/>
        </authorList>
    </citation>
    <scope>NUCLEOTIDE SEQUENCE [LARGE SCALE GENOMIC DNA]</scope>
</reference>
<evidence type="ECO:0000313" key="2">
    <source>
        <dbReference type="EMBL" id="ADO18067.1"/>
    </source>
</evidence>
<gene>
    <name evidence="2" type="primary">L2</name>
    <name evidence="3" type="ORF">MIMI_L2</name>
</gene>
<protein>
    <submittedName>
        <fullName evidence="3">Bro family N-terminal domain-containing protein</fullName>
    </submittedName>
    <submittedName>
        <fullName evidence="4">Putative bro-n domain-containing protein</fullName>
    </submittedName>
    <submittedName>
        <fullName evidence="2">Uncharacterized Bro-N domain-containing protein</fullName>
    </submittedName>
</protein>
<dbReference type="SMART" id="SM01040">
    <property type="entry name" value="Bro-N"/>
    <property type="match status" value="1"/>
</dbReference>
<dbReference type="RefSeq" id="YP_003986476.1">
    <property type="nucleotide sequence ID" value="NC_014649.1"/>
</dbReference>
<dbReference type="Proteomes" id="UP000274448">
    <property type="component" value="Segment"/>
</dbReference>
<sequence length="246" mass="28889">MRKNLLRILKEKDMSMTKKGYISLYDFVEKIIGSKNPVAYASKIKDHNPVIINEKEYISPESCLNILKNAKFAKCRELYNNLQVKDGDKTSIIDVNNNIFQFEGKRFTSFFVDKRDGKWDVWIYGAEVARFLGYNDDKKAISIHVESCNRLIFEEIRNNFPIESNSIPKTLDKKTKFINLSGFCNLIHHSKKPFAMKIKKWLDDEVIPALIMDGVYSMQPKELKVKFFYEDNYISDFLLRVIKNRE</sequence>
<dbReference type="EMBL" id="HQ336222">
    <property type="protein sequence ID" value="ADO18067.1"/>
    <property type="molecule type" value="Genomic_DNA"/>
</dbReference>
<organism evidence="2 5">
    <name type="scientific">Acanthamoeba polyphaga mimivirus</name>
    <name type="common">APMV</name>
    <dbReference type="NCBI Taxonomy" id="212035"/>
    <lineage>
        <taxon>Viruses</taxon>
        <taxon>Varidnaviria</taxon>
        <taxon>Bamfordvirae</taxon>
        <taxon>Nucleocytoviricota</taxon>
        <taxon>Megaviricetes</taxon>
        <taxon>Imitervirales</taxon>
        <taxon>Mimiviridae</taxon>
        <taxon>Megamimivirinae</taxon>
        <taxon>Mimivirus</taxon>
        <taxon>Mimivirus bradfordmassiliense</taxon>
    </lineage>
</organism>
<keyword evidence="5" id="KW-1185">Reference proteome</keyword>
<evidence type="ECO:0000313" key="6">
    <source>
        <dbReference type="Proteomes" id="UP000240552"/>
    </source>
</evidence>
<dbReference type="InterPro" id="IPR003497">
    <property type="entry name" value="BRO_N_domain"/>
</dbReference>
<proteinExistence type="predicted"/>
<feature type="domain" description="Bro-N" evidence="1">
    <location>
        <begin position="92"/>
        <end position="214"/>
    </location>
</feature>
<evidence type="ECO:0000313" key="7">
    <source>
        <dbReference type="Proteomes" id="UP000274448"/>
    </source>
</evidence>
<dbReference type="Proteomes" id="UP000201519">
    <property type="component" value="Segment"/>
</dbReference>
<dbReference type="GeneID" id="9924570"/>
<dbReference type="EMBL" id="KM982403">
    <property type="protein sequence ID" value="AKI81607.1"/>
    <property type="molecule type" value="Genomic_DNA"/>
</dbReference>
<name>A0A0G2YCF3_MIMIV</name>
<evidence type="ECO:0000313" key="3">
    <source>
        <dbReference type="EMBL" id="AEJ34323.1"/>
    </source>
</evidence>
<organismHost>
    <name type="scientific">Acanthamoeba polyphaga</name>
    <name type="common">Amoeba</name>
    <dbReference type="NCBI Taxonomy" id="5757"/>
</organismHost>
<dbReference type="PROSITE" id="PS51750">
    <property type="entry name" value="BRO_N"/>
    <property type="match status" value="1"/>
</dbReference>
<dbReference type="Pfam" id="PF02498">
    <property type="entry name" value="Bro-N"/>
    <property type="match status" value="1"/>
</dbReference>
<dbReference type="EMBL" id="JN036606">
    <property type="protein sequence ID" value="AEJ34323.1"/>
    <property type="molecule type" value="Genomic_DNA"/>
</dbReference>
<dbReference type="OrthoDB" id="5682at10239"/>
<dbReference type="Proteomes" id="UP000240552">
    <property type="component" value="Segment"/>
</dbReference>
<dbReference type="KEGG" id="vg:9924570"/>
<accession>A0A0G2YCF3</accession>
<reference evidence="3 6" key="1">
    <citation type="journal article" date="2011" name="Proc. Natl. Acad. Sci. U.S.A.">
        <title>Mimivirus shows dramatic genome reduction after intraamoebal culture.</title>
        <authorList>
            <person name="Boyer M."/>
            <person name="Azza S."/>
            <person name="Barrassi L."/>
            <person name="Klose T."/>
            <person name="Campocasso A."/>
            <person name="Pagnier I."/>
            <person name="Fournous G."/>
            <person name="Borg A."/>
            <person name="Robert C."/>
            <person name="Zhang X."/>
            <person name="Desnues C."/>
            <person name="Henrissat B."/>
            <person name="Rossmann M.G."/>
            <person name="La Scola B."/>
            <person name="Raoult D."/>
        </authorList>
    </citation>
    <scope>NUCLEOTIDE SEQUENCE [LARGE SCALE GENOMIC DNA]</scope>
    <source>
        <strain evidence="3">M4</strain>
    </source>
</reference>
<reference evidence="4 7" key="3">
    <citation type="submission" date="2014-10" db="EMBL/GenBank/DDBJ databases">
        <title>Pan-genome analysis of Brazilian lineage A amoebal mimiviruses.</title>
        <authorList>
            <person name="Assis F.L."/>
            <person name="Abrahao J.S."/>
            <person name="Kroon E.G."/>
            <person name="Dornas F.P."/>
            <person name="Andrade K.R."/>
            <person name="Borato P.V.M."/>
            <person name="Pilotto M.R."/>
            <person name="Benamar S."/>
            <person name="LaScola B."/>
            <person name="Colson P."/>
        </authorList>
    </citation>
    <scope>NUCLEOTIDE SEQUENCE [LARGE SCALE GENOMIC DNA]</scope>
    <source>
        <strain evidence="4 7">Amazonia</strain>
    </source>
</reference>
<evidence type="ECO:0000313" key="4">
    <source>
        <dbReference type="EMBL" id="AKI81607.1"/>
    </source>
</evidence>
<evidence type="ECO:0000259" key="1">
    <source>
        <dbReference type="PROSITE" id="PS51750"/>
    </source>
</evidence>
<accession>E3VXG2</accession>